<dbReference type="GeneID" id="19464055"/>
<keyword evidence="1" id="KW-0732">Signal</keyword>
<reference evidence="2 3" key="1">
    <citation type="journal article" date="2013" name="BMC Genomics">
        <title>Genomics-driven discovery of the pneumocandin biosynthetic gene cluster in the fungus Glarea lozoyensis.</title>
        <authorList>
            <person name="Chen L."/>
            <person name="Yue Q."/>
            <person name="Zhang X."/>
            <person name="Xiang M."/>
            <person name="Wang C."/>
            <person name="Li S."/>
            <person name="Che Y."/>
            <person name="Ortiz-Lopez F.J."/>
            <person name="Bills G.F."/>
            <person name="Liu X."/>
            <person name="An Z."/>
        </authorList>
    </citation>
    <scope>NUCLEOTIDE SEQUENCE [LARGE SCALE GENOMIC DNA]</scope>
    <source>
        <strain evidence="3">ATCC 20868 / MF5171</strain>
    </source>
</reference>
<dbReference type="KEGG" id="glz:GLAREA_05000"/>
<feature type="chain" id="PRO_5004507466" evidence="1">
    <location>
        <begin position="22"/>
        <end position="481"/>
    </location>
</feature>
<dbReference type="AlphaFoldDB" id="S3CT19"/>
<dbReference type="OrthoDB" id="2130735at2759"/>
<evidence type="ECO:0000313" key="2">
    <source>
        <dbReference type="EMBL" id="EPE28209.1"/>
    </source>
</evidence>
<dbReference type="PANTHER" id="PTHR38792">
    <property type="entry name" value="BNR/ASP-BOX REPEAT DOMAIN PROTEIN (AFU_ORTHOLOGUE AFUA_7G06430)-RELATED"/>
    <property type="match status" value="1"/>
</dbReference>
<dbReference type="eggNOG" id="ENOG502SHNV">
    <property type="taxonomic scope" value="Eukaryota"/>
</dbReference>
<proteinExistence type="predicted"/>
<sequence>MILLFHPIILAGLVIDSPFLGRNTPLYDTFDNVTVYTAPTEWKNRGTMYGRVVLLNKNCEKNNVLLSTWTVSAPNKTYLPIYKSLDLGRTWNPLSKVYFKTPNYTAIAEPFLYELGESFGDYPAGTVLLSANTFSKVGTAIELHASVDKGKTFEYVSTVATGGPPNVTDGGTSVWEPFILAHSNKLGVFYSDSRDPLHSQKLSHQTSTDLLHWSQPVNDAASQNYTLRPGMTTIAKMGNGKFILFYELDKVTGVPAYAKQPVHYRIADSPFKFNGAREHMLVSTDGTVASSAPQTIWTPAGGVNGTILTSASHAEDFFINTAYGDPSAWIRVDSGHGVGYSRALEIMPNTDGKVVLVFNGGSWQDGPKQALSPSTVTLDFRGCSASNSSDASLMSNSLAVRANITLSSLITRVCPWSKLERSPRPFCGVYRIIRIYHPSFWEKFLSPRPVFWAFLNYLMDDPDHSASGRVPMQVGIIALLL</sequence>
<evidence type="ECO:0000256" key="1">
    <source>
        <dbReference type="SAM" id="SignalP"/>
    </source>
</evidence>
<dbReference type="EMBL" id="KE145369">
    <property type="protein sequence ID" value="EPE28209.1"/>
    <property type="molecule type" value="Genomic_DNA"/>
</dbReference>
<dbReference type="STRING" id="1116229.S3CT19"/>
<dbReference type="RefSeq" id="XP_008085568.1">
    <property type="nucleotide sequence ID" value="XM_008087377.1"/>
</dbReference>
<name>S3CT19_GLAL2</name>
<protein>
    <submittedName>
        <fullName evidence="2">Oligoxyloglucan reducing end-specific cellobiohydrolase</fullName>
    </submittedName>
</protein>
<dbReference type="Gene3D" id="2.120.10.10">
    <property type="match status" value="1"/>
</dbReference>
<feature type="signal peptide" evidence="1">
    <location>
        <begin position="1"/>
        <end position="21"/>
    </location>
</feature>
<dbReference type="SUPFAM" id="SSF110296">
    <property type="entry name" value="Oligoxyloglucan reducing end-specific cellobiohydrolase"/>
    <property type="match status" value="1"/>
</dbReference>
<organism evidence="2 3">
    <name type="scientific">Glarea lozoyensis (strain ATCC 20868 / MF5171)</name>
    <dbReference type="NCBI Taxonomy" id="1116229"/>
    <lineage>
        <taxon>Eukaryota</taxon>
        <taxon>Fungi</taxon>
        <taxon>Dikarya</taxon>
        <taxon>Ascomycota</taxon>
        <taxon>Pezizomycotina</taxon>
        <taxon>Leotiomycetes</taxon>
        <taxon>Helotiales</taxon>
        <taxon>Helotiaceae</taxon>
        <taxon>Glarea</taxon>
    </lineage>
</organism>
<gene>
    <name evidence="2" type="ORF">GLAREA_05000</name>
</gene>
<dbReference type="HOGENOM" id="CLU_036301_0_0_1"/>
<dbReference type="GO" id="GO:0016787">
    <property type="term" value="F:hydrolase activity"/>
    <property type="evidence" value="ECO:0007669"/>
    <property type="project" value="UniProtKB-KW"/>
</dbReference>
<keyword evidence="3" id="KW-1185">Reference proteome</keyword>
<keyword evidence="2" id="KW-0378">Hydrolase</keyword>
<evidence type="ECO:0000313" key="3">
    <source>
        <dbReference type="Proteomes" id="UP000016922"/>
    </source>
</evidence>
<accession>S3CT19</accession>
<dbReference type="PANTHER" id="PTHR38792:SF3">
    <property type="entry name" value="BNR_ASP-BOX REPEAT DOMAIN PROTEIN (AFU_ORTHOLOGUE AFUA_7G06430)-RELATED"/>
    <property type="match status" value="1"/>
</dbReference>
<dbReference type="Proteomes" id="UP000016922">
    <property type="component" value="Unassembled WGS sequence"/>
</dbReference>